<sequence length="344" mass="36914">MKQRPTILDVAKQAGVSKSTVSLVLQGNPAVKEETRKAVRQAMADIGYVYNRSAATLRSATSGLIGLVINDLRNPFFTEFAASFQMELSNAGFATVLANADEDPGLQRRMIASLAEHGVAGFIISPCYGEEAATLSELAASGTPTLQVFRRLEAEGGALPFLAPDYLHGGRLAAEHLIQQGCRNIAFLGGLNDRPVTRERMSGYLSVLEEHGRAPLVLRGQSTRAFGKDAAARLRREHPEVDGVICFNDLVALGVLAACPDLGMRAGQDLRVVGFDDIEDSRDSYPPLTTISCNIPDFAATAARRIVAWIKEGEAPPASARSPVRLVVRASSGVNNRQKGTRDD</sequence>
<dbReference type="Proteomes" id="UP000193409">
    <property type="component" value="Unassembled WGS sequence"/>
</dbReference>
<feature type="domain" description="HTH lacI-type" evidence="4">
    <location>
        <begin position="5"/>
        <end position="59"/>
    </location>
</feature>
<dbReference type="PANTHER" id="PTHR30146">
    <property type="entry name" value="LACI-RELATED TRANSCRIPTIONAL REPRESSOR"/>
    <property type="match status" value="1"/>
</dbReference>
<dbReference type="InterPro" id="IPR010982">
    <property type="entry name" value="Lambda_DNA-bd_dom_sf"/>
</dbReference>
<accession>A0A1Y5T1M1</accession>
<dbReference type="AlphaFoldDB" id="A0A1Y5T1M1"/>
<dbReference type="RefSeq" id="WP_085869321.1">
    <property type="nucleotide sequence ID" value="NZ_FWFQ01000021.1"/>
</dbReference>
<evidence type="ECO:0000256" key="2">
    <source>
        <dbReference type="ARBA" id="ARBA00023125"/>
    </source>
</evidence>
<dbReference type="PROSITE" id="PS50932">
    <property type="entry name" value="HTH_LACI_2"/>
    <property type="match status" value="1"/>
</dbReference>
<dbReference type="GO" id="GO:0003700">
    <property type="term" value="F:DNA-binding transcription factor activity"/>
    <property type="evidence" value="ECO:0007669"/>
    <property type="project" value="TreeGrafter"/>
</dbReference>
<gene>
    <name evidence="5" type="primary">ccpA_1</name>
    <name evidence="5" type="ORF">PSA7680_02789</name>
</gene>
<dbReference type="Pfam" id="PF13377">
    <property type="entry name" value="Peripla_BP_3"/>
    <property type="match status" value="1"/>
</dbReference>
<dbReference type="GO" id="GO:0000976">
    <property type="term" value="F:transcription cis-regulatory region binding"/>
    <property type="evidence" value="ECO:0007669"/>
    <property type="project" value="TreeGrafter"/>
</dbReference>
<keyword evidence="1" id="KW-0805">Transcription regulation</keyword>
<protein>
    <submittedName>
        <fullName evidence="5">Catabolite control protein A</fullName>
    </submittedName>
</protein>
<dbReference type="EMBL" id="FWFQ01000021">
    <property type="protein sequence ID" value="SLN53526.1"/>
    <property type="molecule type" value="Genomic_DNA"/>
</dbReference>
<proteinExistence type="predicted"/>
<dbReference type="SUPFAM" id="SSF47413">
    <property type="entry name" value="lambda repressor-like DNA-binding domains"/>
    <property type="match status" value="1"/>
</dbReference>
<dbReference type="Pfam" id="PF00356">
    <property type="entry name" value="LacI"/>
    <property type="match status" value="1"/>
</dbReference>
<dbReference type="SMART" id="SM00354">
    <property type="entry name" value="HTH_LACI"/>
    <property type="match status" value="1"/>
</dbReference>
<dbReference type="Gene3D" id="1.10.260.40">
    <property type="entry name" value="lambda repressor-like DNA-binding domains"/>
    <property type="match status" value="1"/>
</dbReference>
<dbReference type="InterPro" id="IPR028082">
    <property type="entry name" value="Peripla_BP_I"/>
</dbReference>
<dbReference type="InterPro" id="IPR000843">
    <property type="entry name" value="HTH_LacI"/>
</dbReference>
<evidence type="ECO:0000256" key="1">
    <source>
        <dbReference type="ARBA" id="ARBA00023015"/>
    </source>
</evidence>
<dbReference type="PROSITE" id="PS00356">
    <property type="entry name" value="HTH_LACI_1"/>
    <property type="match status" value="1"/>
</dbReference>
<dbReference type="SUPFAM" id="SSF53822">
    <property type="entry name" value="Periplasmic binding protein-like I"/>
    <property type="match status" value="1"/>
</dbReference>
<reference evidence="5 6" key="1">
    <citation type="submission" date="2017-03" db="EMBL/GenBank/DDBJ databases">
        <authorList>
            <person name="Afonso C.L."/>
            <person name="Miller P.J."/>
            <person name="Scott M.A."/>
            <person name="Spackman E."/>
            <person name="Goraichik I."/>
            <person name="Dimitrov K.M."/>
            <person name="Suarez D.L."/>
            <person name="Swayne D.E."/>
        </authorList>
    </citation>
    <scope>NUCLEOTIDE SEQUENCE [LARGE SCALE GENOMIC DNA]</scope>
    <source>
        <strain evidence="5 6">CECT 7680</strain>
    </source>
</reference>
<dbReference type="OrthoDB" id="7683681at2"/>
<dbReference type="PANTHER" id="PTHR30146:SF109">
    <property type="entry name" value="HTH-TYPE TRANSCRIPTIONAL REGULATOR GALS"/>
    <property type="match status" value="1"/>
</dbReference>
<organism evidence="5 6">
    <name type="scientific">Pseudoruegeria aquimaris</name>
    <dbReference type="NCBI Taxonomy" id="393663"/>
    <lineage>
        <taxon>Bacteria</taxon>
        <taxon>Pseudomonadati</taxon>
        <taxon>Pseudomonadota</taxon>
        <taxon>Alphaproteobacteria</taxon>
        <taxon>Rhodobacterales</taxon>
        <taxon>Roseobacteraceae</taxon>
        <taxon>Pseudoruegeria</taxon>
    </lineage>
</organism>
<keyword evidence="3" id="KW-0804">Transcription</keyword>
<name>A0A1Y5T1M1_9RHOB</name>
<evidence type="ECO:0000256" key="3">
    <source>
        <dbReference type="ARBA" id="ARBA00023163"/>
    </source>
</evidence>
<dbReference type="CDD" id="cd01392">
    <property type="entry name" value="HTH_LacI"/>
    <property type="match status" value="1"/>
</dbReference>
<dbReference type="InterPro" id="IPR046335">
    <property type="entry name" value="LacI/GalR-like_sensor"/>
</dbReference>
<evidence type="ECO:0000259" key="4">
    <source>
        <dbReference type="PROSITE" id="PS50932"/>
    </source>
</evidence>
<keyword evidence="6" id="KW-1185">Reference proteome</keyword>
<dbReference type="Gene3D" id="3.40.50.2300">
    <property type="match status" value="2"/>
</dbReference>
<dbReference type="CDD" id="cd06289">
    <property type="entry name" value="PBP1_MalI-like"/>
    <property type="match status" value="1"/>
</dbReference>
<keyword evidence="2" id="KW-0238">DNA-binding</keyword>
<evidence type="ECO:0000313" key="6">
    <source>
        <dbReference type="Proteomes" id="UP000193409"/>
    </source>
</evidence>
<evidence type="ECO:0000313" key="5">
    <source>
        <dbReference type="EMBL" id="SLN53526.1"/>
    </source>
</evidence>